<feature type="compositionally biased region" description="Basic residues" evidence="1">
    <location>
        <begin position="76"/>
        <end position="86"/>
    </location>
</feature>
<keyword evidence="3" id="KW-1185">Reference proteome</keyword>
<reference evidence="2 3" key="1">
    <citation type="journal article" date="2013" name="Curr. Biol.">
        <title>The Genome of the Foraminiferan Reticulomyxa filosa.</title>
        <authorList>
            <person name="Glockner G."/>
            <person name="Hulsmann N."/>
            <person name="Schleicher M."/>
            <person name="Noegel A.A."/>
            <person name="Eichinger L."/>
            <person name="Gallinger C."/>
            <person name="Pawlowski J."/>
            <person name="Sierra R."/>
            <person name="Euteneuer U."/>
            <person name="Pillet L."/>
            <person name="Moustafa A."/>
            <person name="Platzer M."/>
            <person name="Groth M."/>
            <person name="Szafranski K."/>
            <person name="Schliwa M."/>
        </authorList>
    </citation>
    <scope>NUCLEOTIDE SEQUENCE [LARGE SCALE GENOMIC DNA]</scope>
</reference>
<proteinExistence type="predicted"/>
<feature type="region of interest" description="Disordered" evidence="1">
    <location>
        <begin position="60"/>
        <end position="102"/>
    </location>
</feature>
<organism evidence="2 3">
    <name type="scientific">Reticulomyxa filosa</name>
    <dbReference type="NCBI Taxonomy" id="46433"/>
    <lineage>
        <taxon>Eukaryota</taxon>
        <taxon>Sar</taxon>
        <taxon>Rhizaria</taxon>
        <taxon>Retaria</taxon>
        <taxon>Foraminifera</taxon>
        <taxon>Monothalamids</taxon>
        <taxon>Reticulomyxidae</taxon>
        <taxon>Reticulomyxa</taxon>
    </lineage>
</organism>
<gene>
    <name evidence="2" type="ORF">RFI_21622</name>
</gene>
<evidence type="ECO:0000313" key="2">
    <source>
        <dbReference type="EMBL" id="ETO15742.1"/>
    </source>
</evidence>
<protein>
    <submittedName>
        <fullName evidence="2">Uncharacterized protein</fullName>
    </submittedName>
</protein>
<evidence type="ECO:0000256" key="1">
    <source>
        <dbReference type="SAM" id="MobiDB-lite"/>
    </source>
</evidence>
<dbReference type="AlphaFoldDB" id="X6MQL6"/>
<dbReference type="EMBL" id="ASPP01018831">
    <property type="protein sequence ID" value="ETO15742.1"/>
    <property type="molecule type" value="Genomic_DNA"/>
</dbReference>
<comment type="caution">
    <text evidence="2">The sequence shown here is derived from an EMBL/GenBank/DDBJ whole genome shotgun (WGS) entry which is preliminary data.</text>
</comment>
<name>X6MQL6_RETFI</name>
<dbReference type="Proteomes" id="UP000023152">
    <property type="component" value="Unassembled WGS sequence"/>
</dbReference>
<accession>X6MQL6</accession>
<sequence>MHRRYSTQHSKIYVLMLECLNVCKANIITNAVWMNRNAVNKEQATFTSAFVNNNLQIDNMMQAQQMQEREQNVRHQSSKSKKKASARQRDDDFSAAMYDALD</sequence>
<evidence type="ECO:0000313" key="3">
    <source>
        <dbReference type="Proteomes" id="UP000023152"/>
    </source>
</evidence>